<dbReference type="Proteomes" id="UP000194606">
    <property type="component" value="Unassembled WGS sequence"/>
</dbReference>
<dbReference type="Gene3D" id="3.40.50.300">
    <property type="entry name" value="P-loop containing nucleotide triphosphate hydrolases"/>
    <property type="match status" value="1"/>
</dbReference>
<protein>
    <recommendedName>
        <fullName evidence="3">DUF2326 domain-containing protein</fullName>
    </recommendedName>
</protein>
<comment type="caution">
    <text evidence="1">The sequence shown here is derived from an EMBL/GenBank/DDBJ whole genome shotgun (WGS) entry which is preliminary data.</text>
</comment>
<dbReference type="AlphaFoldDB" id="A0A252CCW9"/>
<evidence type="ECO:0000313" key="1">
    <source>
        <dbReference type="EMBL" id="OUK04189.1"/>
    </source>
</evidence>
<evidence type="ECO:0000313" key="2">
    <source>
        <dbReference type="Proteomes" id="UP000194606"/>
    </source>
</evidence>
<organism evidence="1 2">
    <name type="scientific">Lactococcus petauri</name>
    <dbReference type="NCBI Taxonomy" id="1940789"/>
    <lineage>
        <taxon>Bacteria</taxon>
        <taxon>Bacillati</taxon>
        <taxon>Bacillota</taxon>
        <taxon>Bacilli</taxon>
        <taxon>Lactobacillales</taxon>
        <taxon>Streptococcaceae</taxon>
        <taxon>Lactococcus</taxon>
    </lineage>
</organism>
<name>A0A252CCW9_9LACT</name>
<sequence length="515" mass="59646">MLKTATGTTIRIIKFNKSVNIITTTLEDEQTNNNNVGKSTVIDLIDIALGASFEHKIKRFSDTLQQIVDEKKVYIELEITNEDKKHLLRVNLFNKKYFIDGEPKAVKAYGTAIRNLLFNDVPENIANRKLIPRFLILELPSNEERVIRYLDFNASTQNEMLGVYEATYAYFLNIKNKTQEISKLLKERNKQFSSEKTPKSVKINEAVKILQDTPVRKEGYGEKNEEIKKYQYLVDEFQSLQLKKELLEEESKSIGVKVDDNVIRLLSEELSDLVPDVQKAFDKIYNFNQLRENNRKKYLKKQLLLVDNALSALNVKLSFYRQRLNEYINFSDKKIFNFDKYNEELFSDFKQALDDKIVQDEVKITISEIEGLFSDEVIDSFNLKLSNFTKNIIGVPYHVKINPNLSPKKRAVPLIFPENQGSGTGRLHQLAFAFTAAIISINGSREFPRFILQDINEVTDEEPFEKMFDIAVQNNIQYITPILSSKLSDDLKKRYPPVLTLSNDDMLFEPKISLE</sequence>
<gene>
    <name evidence="1" type="ORF">BZZ03_06850</name>
</gene>
<evidence type="ECO:0008006" key="3">
    <source>
        <dbReference type="Google" id="ProtNLM"/>
    </source>
</evidence>
<reference evidence="1 2" key="1">
    <citation type="submission" date="2017-02" db="EMBL/GenBank/DDBJ databases">
        <authorList>
            <person name="Peterson S.W."/>
        </authorList>
    </citation>
    <scope>NUCLEOTIDE SEQUENCE [LARGE SCALE GENOMIC DNA]</scope>
    <source>
        <strain evidence="1">159469</strain>
    </source>
</reference>
<proteinExistence type="predicted"/>
<accession>A0A252CCW9</accession>
<dbReference type="InterPro" id="IPR027417">
    <property type="entry name" value="P-loop_NTPase"/>
</dbReference>
<dbReference type="EMBL" id="MUIZ01000004">
    <property type="protein sequence ID" value="OUK04189.1"/>
    <property type="molecule type" value="Genomic_DNA"/>
</dbReference>